<reference evidence="4 5" key="1">
    <citation type="submission" date="2017-07" db="EMBL/GenBank/DDBJ databases">
        <title>Annotated genome sequence of Bacterioplanes sanyensis isolated from Red Sea.</title>
        <authorList>
            <person name="Rehman Z.U."/>
        </authorList>
    </citation>
    <scope>NUCLEOTIDE SEQUENCE [LARGE SCALE GENOMIC DNA]</scope>
    <source>
        <strain evidence="4 5">NV9</strain>
    </source>
</reference>
<protein>
    <recommendedName>
        <fullName evidence="6">ABC transporter</fullName>
    </recommendedName>
</protein>
<feature type="chain" id="PRO_5013393191" description="ABC transporter" evidence="3">
    <location>
        <begin position="28"/>
        <end position="265"/>
    </location>
</feature>
<evidence type="ECO:0000256" key="1">
    <source>
        <dbReference type="ARBA" id="ARBA00010634"/>
    </source>
</evidence>
<accession>A0A222FMW0</accession>
<dbReference type="Pfam" id="PF04333">
    <property type="entry name" value="MlaA"/>
    <property type="match status" value="1"/>
</dbReference>
<dbReference type="PANTHER" id="PTHR30035">
    <property type="entry name" value="LIPOPROTEIN VACJ-RELATED"/>
    <property type="match status" value="1"/>
</dbReference>
<dbReference type="GO" id="GO:0016020">
    <property type="term" value="C:membrane"/>
    <property type="evidence" value="ECO:0007669"/>
    <property type="project" value="InterPro"/>
</dbReference>
<gene>
    <name evidence="4" type="ORF">CHH28_13960</name>
</gene>
<feature type="signal peptide" evidence="3">
    <location>
        <begin position="1"/>
        <end position="27"/>
    </location>
</feature>
<evidence type="ECO:0000313" key="4">
    <source>
        <dbReference type="EMBL" id="ASP39711.1"/>
    </source>
</evidence>
<proteinExistence type="inferred from homology"/>
<keyword evidence="2 3" id="KW-0732">Signal</keyword>
<comment type="similarity">
    <text evidence="1">Belongs to the MlaA family.</text>
</comment>
<dbReference type="OrthoDB" id="9785326at2"/>
<dbReference type="InterPro" id="IPR007428">
    <property type="entry name" value="MlaA"/>
</dbReference>
<evidence type="ECO:0000256" key="2">
    <source>
        <dbReference type="ARBA" id="ARBA00022729"/>
    </source>
</evidence>
<dbReference type="AlphaFoldDB" id="A0A222FMW0"/>
<dbReference type="Proteomes" id="UP000202440">
    <property type="component" value="Chromosome"/>
</dbReference>
<sequence length="265" mass="29747">MAAKQHARKTMKPWWLLALLWPSLALAENGYDPDPWEDFNRRVFAFNEVMDEYVARPLAVGYQAVTPKDVDDSVTHFFSNLEDVIVIINDLGQLKFGQAASDTARFLVNSTVGFFGVFDVATHIGLPKHDEDFGQTLGYWGVGTGPYIMLPILGPSTLRDGAGDVIGTVSGVDYLSIPDTNAKKLAAYGVRNIDVRAGLLASEGLITGDRYTFVRSFYLQRREFLVNDGESSDNWEEDSWDDDVWVDDEWDDSLEDDIDREAFEQ</sequence>
<dbReference type="PANTHER" id="PTHR30035:SF3">
    <property type="entry name" value="INTERMEMBRANE PHOSPHOLIPID TRANSPORT SYSTEM LIPOPROTEIN MLAA"/>
    <property type="match status" value="1"/>
</dbReference>
<evidence type="ECO:0000256" key="3">
    <source>
        <dbReference type="SAM" id="SignalP"/>
    </source>
</evidence>
<dbReference type="KEGG" id="bsan:CHH28_13960"/>
<dbReference type="GO" id="GO:0120010">
    <property type="term" value="P:intermembrane phospholipid transfer"/>
    <property type="evidence" value="ECO:0007669"/>
    <property type="project" value="TreeGrafter"/>
</dbReference>
<name>A0A222FMW0_9GAMM</name>
<keyword evidence="5" id="KW-1185">Reference proteome</keyword>
<evidence type="ECO:0008006" key="6">
    <source>
        <dbReference type="Google" id="ProtNLM"/>
    </source>
</evidence>
<evidence type="ECO:0000313" key="5">
    <source>
        <dbReference type="Proteomes" id="UP000202440"/>
    </source>
</evidence>
<organism evidence="4 5">
    <name type="scientific">Bacterioplanes sanyensis</name>
    <dbReference type="NCBI Taxonomy" id="1249553"/>
    <lineage>
        <taxon>Bacteria</taxon>
        <taxon>Pseudomonadati</taxon>
        <taxon>Pseudomonadota</taxon>
        <taxon>Gammaproteobacteria</taxon>
        <taxon>Oceanospirillales</taxon>
        <taxon>Oceanospirillaceae</taxon>
        <taxon>Bacterioplanes</taxon>
    </lineage>
</organism>
<dbReference type="EMBL" id="CP022530">
    <property type="protein sequence ID" value="ASP39711.1"/>
    <property type="molecule type" value="Genomic_DNA"/>
</dbReference>
<dbReference type="PRINTS" id="PR01805">
    <property type="entry name" value="VACJLIPOPROT"/>
</dbReference>